<keyword evidence="4" id="KW-1185">Reference proteome</keyword>
<keyword evidence="1" id="KW-0732">Signal</keyword>
<dbReference type="SUPFAM" id="SSF50891">
    <property type="entry name" value="Cyclophilin-like"/>
    <property type="match status" value="1"/>
</dbReference>
<dbReference type="Pfam" id="PF00160">
    <property type="entry name" value="Pro_isomerase"/>
    <property type="match status" value="1"/>
</dbReference>
<dbReference type="EMBL" id="JALLPB020000475">
    <property type="protein sequence ID" value="KAL3808726.1"/>
    <property type="molecule type" value="Genomic_DNA"/>
</dbReference>
<dbReference type="PROSITE" id="PS50072">
    <property type="entry name" value="CSA_PPIASE_2"/>
    <property type="match status" value="1"/>
</dbReference>
<evidence type="ECO:0000313" key="3">
    <source>
        <dbReference type="EMBL" id="KAL3808726.1"/>
    </source>
</evidence>
<proteinExistence type="predicted"/>
<dbReference type="Gene3D" id="2.40.100.10">
    <property type="entry name" value="Cyclophilin-like"/>
    <property type="match status" value="1"/>
</dbReference>
<evidence type="ECO:0000259" key="2">
    <source>
        <dbReference type="PROSITE" id="PS50072"/>
    </source>
</evidence>
<evidence type="ECO:0000256" key="1">
    <source>
        <dbReference type="SAM" id="SignalP"/>
    </source>
</evidence>
<dbReference type="InterPro" id="IPR002130">
    <property type="entry name" value="Cyclophilin-type_PPIase_dom"/>
</dbReference>
<organism evidence="3 4">
    <name type="scientific">Cyclostephanos tholiformis</name>
    <dbReference type="NCBI Taxonomy" id="382380"/>
    <lineage>
        <taxon>Eukaryota</taxon>
        <taxon>Sar</taxon>
        <taxon>Stramenopiles</taxon>
        <taxon>Ochrophyta</taxon>
        <taxon>Bacillariophyta</taxon>
        <taxon>Coscinodiscophyceae</taxon>
        <taxon>Thalassiosirophycidae</taxon>
        <taxon>Stephanodiscales</taxon>
        <taxon>Stephanodiscaceae</taxon>
        <taxon>Cyclostephanos</taxon>
    </lineage>
</organism>
<feature type="domain" description="PPIase cyclophilin-type" evidence="2">
    <location>
        <begin position="143"/>
        <end position="258"/>
    </location>
</feature>
<gene>
    <name evidence="3" type="ORF">ACHAXA_010892</name>
</gene>
<reference evidence="3 4" key="1">
    <citation type="submission" date="2024-10" db="EMBL/GenBank/DDBJ databases">
        <title>Updated reference genomes for cyclostephanoid diatoms.</title>
        <authorList>
            <person name="Roberts W.R."/>
            <person name="Alverson A.J."/>
        </authorList>
    </citation>
    <scope>NUCLEOTIDE SEQUENCE [LARGE SCALE GENOMIC DNA]</scope>
    <source>
        <strain evidence="3 4">AJA228-03</strain>
    </source>
</reference>
<name>A0ABD3RAF2_9STRA</name>
<dbReference type="Proteomes" id="UP001530377">
    <property type="component" value="Unassembled WGS sequence"/>
</dbReference>
<protein>
    <recommendedName>
        <fullName evidence="2">PPIase cyclophilin-type domain-containing protein</fullName>
    </recommendedName>
</protein>
<dbReference type="InterPro" id="IPR029000">
    <property type="entry name" value="Cyclophilin-like_dom_sf"/>
</dbReference>
<sequence length="317" mass="35670">MAILPRLKRANLLLLAIVVVGADDPPPAKKMMGIMARFVNQLPNAAIDVYWENQANNDRVFQTTLKPRGDWYDIDTFTGHEFSYDVDGKRYYVTIGDGNEFGESYILVGLESATLLVRCDVSVNSRREMDRLDILVKPYWSKRAASHFLELVRGGYYDGVVFHRVVPSLLTQFGIARDYNVRTRGRENPIRDDHVERIEFKPGYLSFAGNGVNSRTTEIFVVNPGVSEADLRSFGGNSWETPFGYIVGDVDTSAITKIYSGYGDMIPFGKGPDSSKIYDVDGYTTYIPREFPNLDYIDRCYIVNEVGLGNGMSEGEL</sequence>
<dbReference type="AlphaFoldDB" id="A0ABD3RAF2"/>
<evidence type="ECO:0000313" key="4">
    <source>
        <dbReference type="Proteomes" id="UP001530377"/>
    </source>
</evidence>
<feature type="signal peptide" evidence="1">
    <location>
        <begin position="1"/>
        <end position="22"/>
    </location>
</feature>
<accession>A0ABD3RAF2</accession>
<comment type="caution">
    <text evidence="3">The sequence shown here is derived from an EMBL/GenBank/DDBJ whole genome shotgun (WGS) entry which is preliminary data.</text>
</comment>
<feature type="chain" id="PRO_5044807544" description="PPIase cyclophilin-type domain-containing protein" evidence="1">
    <location>
        <begin position="23"/>
        <end position="317"/>
    </location>
</feature>